<evidence type="ECO:0000313" key="3">
    <source>
        <dbReference type="Proteomes" id="UP000184694"/>
    </source>
</evidence>
<feature type="transmembrane region" description="Helical" evidence="1">
    <location>
        <begin position="24"/>
        <end position="42"/>
    </location>
</feature>
<feature type="transmembrane region" description="Helical" evidence="1">
    <location>
        <begin position="221"/>
        <end position="247"/>
    </location>
</feature>
<keyword evidence="3" id="KW-1185">Reference proteome</keyword>
<gene>
    <name evidence="2" type="ORF">SAMN02745161_2807</name>
</gene>
<dbReference type="EMBL" id="FSRG01000006">
    <property type="protein sequence ID" value="SIO32129.1"/>
    <property type="molecule type" value="Genomic_DNA"/>
</dbReference>
<dbReference type="AlphaFoldDB" id="A0A1N6IJH3"/>
<name>A0A1N6IJH3_9BACT</name>
<reference evidence="3" key="1">
    <citation type="submission" date="2016-11" db="EMBL/GenBank/DDBJ databases">
        <authorList>
            <person name="Varghese N."/>
            <person name="Submissions S."/>
        </authorList>
    </citation>
    <scope>NUCLEOTIDE SEQUENCE [LARGE SCALE GENOMIC DNA]</scope>
    <source>
        <strain evidence="3">DSM 17456</strain>
    </source>
</reference>
<dbReference type="Proteomes" id="UP000184694">
    <property type="component" value="Unassembled WGS sequence"/>
</dbReference>
<proteinExistence type="predicted"/>
<accession>A0A1N6IJH3</accession>
<sequence length="371" mass="40564">MSLTTVERKSSSTLRLVPSVEQQTAVGALVGCALCLGFIGILMNGITLTRFAVFYVSLVCMTIGMILRRQQRTIEVSVADNCIYFVGRRKNDVYAIPFGLVAALRLTRRNTNGELVEPGFEPGENSKGRYPYHLDLVLRTSGYETLDRSVLGPDLAAIALRIAEVTGFAIEDHAGIGFSRTARTEYEPIMTDVEECLPDDSALQAFSVGGRKGFSWTFSPGNLYIVLMVFAVLGMLYGGGFGVWKVVKGEGNVIAGGILLFVCGFFAYRILWRLICALTGKGFIVWDGETVCYGSSFFGKEFASVMLERRDIEAICIAVPRPGKGHVEIVQSSGALFTTLNVSSPLAPLTAGDLHWFSRYLRKQLSVSEIL</sequence>
<evidence type="ECO:0000256" key="1">
    <source>
        <dbReference type="SAM" id="Phobius"/>
    </source>
</evidence>
<feature type="transmembrane region" description="Helical" evidence="1">
    <location>
        <begin position="48"/>
        <end position="67"/>
    </location>
</feature>
<evidence type="ECO:0000313" key="2">
    <source>
        <dbReference type="EMBL" id="SIO32129.1"/>
    </source>
</evidence>
<protein>
    <submittedName>
        <fullName evidence="2">Uncharacterized protein</fullName>
    </submittedName>
</protein>
<keyword evidence="1" id="KW-1133">Transmembrane helix</keyword>
<organism evidence="2 3">
    <name type="scientific">Halodesulfovibrio marinisediminis DSM 17456</name>
    <dbReference type="NCBI Taxonomy" id="1121457"/>
    <lineage>
        <taxon>Bacteria</taxon>
        <taxon>Pseudomonadati</taxon>
        <taxon>Thermodesulfobacteriota</taxon>
        <taxon>Desulfovibrionia</taxon>
        <taxon>Desulfovibrionales</taxon>
        <taxon>Desulfovibrionaceae</taxon>
        <taxon>Halodesulfovibrio</taxon>
    </lineage>
</organism>
<keyword evidence="1" id="KW-0812">Transmembrane</keyword>
<keyword evidence="1" id="KW-0472">Membrane</keyword>
<feature type="transmembrane region" description="Helical" evidence="1">
    <location>
        <begin position="253"/>
        <end position="271"/>
    </location>
</feature>